<keyword evidence="5" id="KW-0560">Oxidoreductase</keyword>
<keyword evidence="2" id="KW-0186">Copper</keyword>
<feature type="domain" description="Tyrosinase copper-binding" evidence="3">
    <location>
        <begin position="82"/>
        <end position="99"/>
    </location>
</feature>
<dbReference type="GO" id="GO:0004503">
    <property type="term" value="F:tyrosinase activity"/>
    <property type="evidence" value="ECO:0007669"/>
    <property type="project" value="UniProtKB-EC"/>
</dbReference>
<protein>
    <submittedName>
        <fullName evidence="5">Tyrosinase</fullName>
        <ecNumber evidence="5">1.14.18.1</ecNumber>
    </submittedName>
</protein>
<dbReference type="Pfam" id="PF25271">
    <property type="entry name" value="DUF7868"/>
    <property type="match status" value="1"/>
</dbReference>
<gene>
    <name evidence="5" type="ORF">J2Z17_002499</name>
</gene>
<dbReference type="InterPro" id="IPR008922">
    <property type="entry name" value="Di-copper_centre_dom_sf"/>
</dbReference>
<evidence type="ECO:0000259" key="4">
    <source>
        <dbReference type="PROSITE" id="PS00498"/>
    </source>
</evidence>
<keyword evidence="6" id="KW-1185">Reference proteome</keyword>
<dbReference type="Gene3D" id="1.10.1280.10">
    <property type="entry name" value="Di-copper center containing domain from catechol oxidase"/>
    <property type="match status" value="1"/>
</dbReference>
<dbReference type="EMBL" id="JAGGJU010000006">
    <property type="protein sequence ID" value="MBP1851056.1"/>
    <property type="molecule type" value="Genomic_DNA"/>
</dbReference>
<sequence>MVFVRKSVWANGGDVDDPLLFWYAKGVGEMKARPLSSLAGWRFMGAVHGIDTGLWQQYGYFTPGEPVPVPADQTLYWNQCQHQSWYFLPWHRGYVWAIESMLRQAIVDAGGPDDWALPYWNYSDTSRPNARLLPPAFSRQTLPDGSANPLFVQQRYGQGTSPIVLPAGDVTLEALSVTFYTGTSRASSGFGGLKTGFSHGGGVSGRLESKPHNIVHVDIGGQNSAGPGLMSDPDTAGLDPIFWLHHANIDRLWAVWNAAGNSDPTDAAWLNGPMDRKFVMPDLAGNPWFYTPAEMVDTLVAPLGYTYDQFVQQKALASLQASGGTGGAESRTMTGPVEMMGANNGPVVLKGAVAAVTMVQMEGGPSPKLAQMREGTAPEAPRDHRMLLNLENIRSSRDGIVVDVYFNLPAGEKGAERVDLHAGSFGLFGARKASNPEGEQAGNGVTEILDVTDVMSSLENKGEMQGGEVEVHLVPRHPVPDEAPITVERISLYRQPS</sequence>
<dbReference type="PROSITE" id="PS00498">
    <property type="entry name" value="TYROSINASE_2"/>
    <property type="match status" value="1"/>
</dbReference>
<comment type="caution">
    <text evidence="5">The sequence shown here is derived from an EMBL/GenBank/DDBJ whole genome shotgun (WGS) entry which is preliminary data.</text>
</comment>
<proteinExistence type="predicted"/>
<feature type="domain" description="Tyrosinase copper-binding" evidence="4">
    <location>
        <begin position="239"/>
        <end position="250"/>
    </location>
</feature>
<keyword evidence="1" id="KW-0479">Metal-binding</keyword>
<evidence type="ECO:0000256" key="2">
    <source>
        <dbReference type="ARBA" id="ARBA00023008"/>
    </source>
</evidence>
<dbReference type="SUPFAM" id="SSF48056">
    <property type="entry name" value="Di-copper centre-containing domain"/>
    <property type="match status" value="1"/>
</dbReference>
<dbReference type="PANTHER" id="PTHR11474:SF76">
    <property type="entry name" value="SHKT DOMAIN-CONTAINING PROTEIN"/>
    <property type="match status" value="1"/>
</dbReference>
<dbReference type="Proteomes" id="UP000759443">
    <property type="component" value="Unassembled WGS sequence"/>
</dbReference>
<dbReference type="Pfam" id="PF00264">
    <property type="entry name" value="Tyrosinase"/>
    <property type="match status" value="1"/>
</dbReference>
<dbReference type="EC" id="1.14.18.1" evidence="5"/>
<dbReference type="RefSeq" id="WP_245224063.1">
    <property type="nucleotide sequence ID" value="NZ_JAGGJU010000006.1"/>
</dbReference>
<dbReference type="InterPro" id="IPR002227">
    <property type="entry name" value="Tyrosinase_Cu-bd"/>
</dbReference>
<dbReference type="InterPro" id="IPR050316">
    <property type="entry name" value="Tyrosinase/Hemocyanin"/>
</dbReference>
<evidence type="ECO:0000259" key="3">
    <source>
        <dbReference type="PROSITE" id="PS00497"/>
    </source>
</evidence>
<evidence type="ECO:0000256" key="1">
    <source>
        <dbReference type="ARBA" id="ARBA00022723"/>
    </source>
</evidence>
<reference evidence="5 6" key="1">
    <citation type="submission" date="2021-03" db="EMBL/GenBank/DDBJ databases">
        <title>Genomic Encyclopedia of Type Strains, Phase IV (KMG-IV): sequencing the most valuable type-strain genomes for metagenomic binning, comparative biology and taxonomic classification.</title>
        <authorList>
            <person name="Goeker M."/>
        </authorList>
    </citation>
    <scope>NUCLEOTIDE SEQUENCE [LARGE SCALE GENOMIC DNA]</scope>
    <source>
        <strain evidence="5 6">DSM 21600</strain>
    </source>
</reference>
<dbReference type="PRINTS" id="PR00092">
    <property type="entry name" value="TYROSINASE"/>
</dbReference>
<dbReference type="PANTHER" id="PTHR11474">
    <property type="entry name" value="TYROSINASE FAMILY MEMBER"/>
    <property type="match status" value="1"/>
</dbReference>
<dbReference type="InterPro" id="IPR057190">
    <property type="entry name" value="DUF7868"/>
</dbReference>
<name>A0ABS4DZD4_9HYPH</name>
<dbReference type="PROSITE" id="PS00497">
    <property type="entry name" value="TYROSINASE_1"/>
    <property type="match status" value="1"/>
</dbReference>
<evidence type="ECO:0000313" key="5">
    <source>
        <dbReference type="EMBL" id="MBP1851056.1"/>
    </source>
</evidence>
<organism evidence="5 6">
    <name type="scientific">Rhizobium halophytocola</name>
    <dbReference type="NCBI Taxonomy" id="735519"/>
    <lineage>
        <taxon>Bacteria</taxon>
        <taxon>Pseudomonadati</taxon>
        <taxon>Pseudomonadota</taxon>
        <taxon>Alphaproteobacteria</taxon>
        <taxon>Hyphomicrobiales</taxon>
        <taxon>Rhizobiaceae</taxon>
        <taxon>Rhizobium/Agrobacterium group</taxon>
        <taxon>Rhizobium</taxon>
    </lineage>
</organism>
<evidence type="ECO:0000313" key="6">
    <source>
        <dbReference type="Proteomes" id="UP000759443"/>
    </source>
</evidence>
<accession>A0ABS4DZD4</accession>